<name>G4QLV8_GLANF</name>
<evidence type="ECO:0000256" key="1">
    <source>
        <dbReference type="ARBA" id="ARBA00001946"/>
    </source>
</evidence>
<dbReference type="EC" id="2.7.7.65" evidence="2"/>
<keyword evidence="4" id="KW-1133">Transmembrane helix</keyword>
<evidence type="ECO:0000313" key="6">
    <source>
        <dbReference type="EMBL" id="AEP30448.1"/>
    </source>
</evidence>
<accession>G4QLV8</accession>
<keyword evidence="7" id="KW-1185">Reference proteome</keyword>
<keyword evidence="4" id="KW-0472">Membrane</keyword>
<dbReference type="FunFam" id="3.30.70.270:FF:000001">
    <property type="entry name" value="Diguanylate cyclase domain protein"/>
    <property type="match status" value="1"/>
</dbReference>
<evidence type="ECO:0000259" key="5">
    <source>
        <dbReference type="PROSITE" id="PS50887"/>
    </source>
</evidence>
<dbReference type="NCBIfam" id="TIGR00254">
    <property type="entry name" value="GGDEF"/>
    <property type="match status" value="1"/>
</dbReference>
<dbReference type="SMART" id="SM00267">
    <property type="entry name" value="GGDEF"/>
    <property type="match status" value="1"/>
</dbReference>
<dbReference type="InterPro" id="IPR050469">
    <property type="entry name" value="Diguanylate_Cyclase"/>
</dbReference>
<gene>
    <name evidence="6" type="ordered locus">GNIT_2351</name>
</gene>
<dbReference type="Gene3D" id="3.30.70.270">
    <property type="match status" value="1"/>
</dbReference>
<dbReference type="PANTHER" id="PTHR45138">
    <property type="entry name" value="REGULATORY COMPONENTS OF SENSORY TRANSDUCTION SYSTEM"/>
    <property type="match status" value="1"/>
</dbReference>
<reference evidence="6 7" key="1">
    <citation type="journal article" date="2011" name="J. Bacteriol.">
        <title>Complete genome sequence of seawater bacterium Glaciecola nitratireducens FR1064T.</title>
        <authorList>
            <person name="Bian F."/>
            <person name="Qin Q.L."/>
            <person name="Xie B.B."/>
            <person name="Shu Y.L."/>
            <person name="Zhang X.Y."/>
            <person name="Yu Y."/>
            <person name="Chen B."/>
            <person name="Chen X.L."/>
            <person name="Zhou B.C."/>
            <person name="Zhang Y.Z."/>
        </authorList>
    </citation>
    <scope>NUCLEOTIDE SEQUENCE [LARGE SCALE GENOMIC DNA]</scope>
    <source>
        <strain evidence="7">JCM 12485 / KCTC 12276 / FR1064</strain>
    </source>
</reference>
<evidence type="ECO:0000313" key="7">
    <source>
        <dbReference type="Proteomes" id="UP000009282"/>
    </source>
</evidence>
<dbReference type="SUPFAM" id="SSF63829">
    <property type="entry name" value="Calcium-dependent phosphotriesterase"/>
    <property type="match status" value="3"/>
</dbReference>
<dbReference type="CDD" id="cd01949">
    <property type="entry name" value="GGDEF"/>
    <property type="match status" value="1"/>
</dbReference>
<comment type="catalytic activity">
    <reaction evidence="3">
        <text>2 GTP = 3',3'-c-di-GMP + 2 diphosphate</text>
        <dbReference type="Rhea" id="RHEA:24898"/>
        <dbReference type="ChEBI" id="CHEBI:33019"/>
        <dbReference type="ChEBI" id="CHEBI:37565"/>
        <dbReference type="ChEBI" id="CHEBI:58805"/>
        <dbReference type="EC" id="2.7.7.65"/>
    </reaction>
</comment>
<dbReference type="InterPro" id="IPR015943">
    <property type="entry name" value="WD40/YVTN_repeat-like_dom_sf"/>
</dbReference>
<dbReference type="STRING" id="1085623.GNIT_2351"/>
<evidence type="ECO:0000256" key="4">
    <source>
        <dbReference type="SAM" id="Phobius"/>
    </source>
</evidence>
<dbReference type="InterPro" id="IPR043128">
    <property type="entry name" value="Rev_trsase/Diguanyl_cyclase"/>
</dbReference>
<evidence type="ECO:0000256" key="2">
    <source>
        <dbReference type="ARBA" id="ARBA00012528"/>
    </source>
</evidence>
<keyword evidence="4" id="KW-0812">Transmembrane</keyword>
<dbReference type="InterPro" id="IPR029787">
    <property type="entry name" value="Nucleotide_cyclase"/>
</dbReference>
<dbReference type="InterPro" id="IPR011123">
    <property type="entry name" value="Y_Y_Y"/>
</dbReference>
<dbReference type="InterPro" id="IPR013783">
    <property type="entry name" value="Ig-like_fold"/>
</dbReference>
<feature type="transmembrane region" description="Helical" evidence="4">
    <location>
        <begin position="725"/>
        <end position="747"/>
    </location>
</feature>
<dbReference type="Gene3D" id="2.60.40.10">
    <property type="entry name" value="Immunoglobulins"/>
    <property type="match status" value="1"/>
</dbReference>
<evidence type="ECO:0000256" key="3">
    <source>
        <dbReference type="ARBA" id="ARBA00034247"/>
    </source>
</evidence>
<dbReference type="Gene3D" id="2.130.10.10">
    <property type="entry name" value="YVTN repeat-like/Quinoprotein amine dehydrogenase"/>
    <property type="match status" value="2"/>
</dbReference>
<dbReference type="Proteomes" id="UP000009282">
    <property type="component" value="Chromosome"/>
</dbReference>
<dbReference type="eggNOG" id="COG3706">
    <property type="taxonomic scope" value="Bacteria"/>
</dbReference>
<organism evidence="6 7">
    <name type="scientific">Glaciecola nitratireducens (strain JCM 12485 / KCTC 12276 / FR1064)</name>
    <dbReference type="NCBI Taxonomy" id="1085623"/>
    <lineage>
        <taxon>Bacteria</taxon>
        <taxon>Pseudomonadati</taxon>
        <taxon>Pseudomonadota</taxon>
        <taxon>Gammaproteobacteria</taxon>
        <taxon>Alteromonadales</taxon>
        <taxon>Alteromonadaceae</taxon>
        <taxon>Brumicola</taxon>
    </lineage>
</organism>
<comment type="cofactor">
    <cofactor evidence="1">
        <name>Mg(2+)</name>
        <dbReference type="ChEBI" id="CHEBI:18420"/>
    </cofactor>
</comment>
<dbReference type="KEGG" id="gni:GNIT_2351"/>
<dbReference type="Pfam" id="PF07495">
    <property type="entry name" value="Y_Y_Y"/>
    <property type="match status" value="1"/>
</dbReference>
<sequence length="944" mass="105914">MYDIALDKNGYIWLATQSGIDKFDGYNFTNYGQSDVPGKGPSGSLIYNLEIHPISGDIWIATVNGLNVLRSESQLFESFELYDHQGKSDKSIKIIFIDSDQNIYVGTDKGLYRQRADEDGFKIVSMPNQATVIIDVISLNKDKLLVATSNGVMSYNKKTEVWRDEILPMLEVTALEIDNQGYLWAGTKAQGLFRAKIGEDTFSAVTSVVSTVGFSDSIINDIQQMNDDSIWVATTRGIFIFPDPTDTSFVNLVNRANGGETKVEEHVSKLFKTDSGLIFFGTYSSGFNVLDLNSTMFSRFFLYPNQVSYFVAKEADDSLWVATKEGVYKVNADNSVEGPWIGKSEKESINQVKTLAFQDKTNTLWIGSRLGLGKLVSGDTYIRDMGIKNASVYSITVGLDENIWVGTWTEGLYVFDPVANRIVKNFDLPMATRILPISDDLVLVSTANGLILINPQTDEIRKLNNDPEDKNSLVHDVVTWVSARDETSYYVGTQGHGLLLLELSDFNGEAKFSRLFLNTILSASSIAAVVGDDNGNLWIATESKIFRASLESGRVDAFDDNDGVNTTGYYIGSYAKKNDGTIVFVGDQGVTYFSPELVEKPDDLLGLHFTRIAILNGNDSRGINEKFNIVPNEEAAVTRILLSPDDILVSIEFAAIEFGSPESIEYAYRLIGFDDRWQYVDSKNRTATYTNLSPSTYILEVKSTNRYGVWNDKPQRMTIQVLPPWWQTVWATITFGILAIVLVFVIFRWRTYALHKRSVTLYQNVQEKTIELQMANEKLTLLTTLDPLTQVYNRRGFTDAVGKAFSKYKRSNELFSIILIDIDFFKRINDEYGHEAGDQVLIKFANVLAQCMRDYDILARWGGEEFIVLLPNTELKDAINIANKYRERIRNEVFTVADTSLQISLTAGAADIEGYTSVDQCIKRADDLLYEGKNLGRDQVLPML</sequence>
<dbReference type="InterPro" id="IPR000160">
    <property type="entry name" value="GGDEF_dom"/>
</dbReference>
<dbReference type="PROSITE" id="PS50887">
    <property type="entry name" value="GGDEF"/>
    <property type="match status" value="1"/>
</dbReference>
<dbReference type="SUPFAM" id="SSF55073">
    <property type="entry name" value="Nucleotide cyclase"/>
    <property type="match status" value="1"/>
</dbReference>
<dbReference type="PANTHER" id="PTHR45138:SF9">
    <property type="entry name" value="DIGUANYLATE CYCLASE DGCM-RELATED"/>
    <property type="match status" value="1"/>
</dbReference>
<dbReference type="HOGENOM" id="CLU_000445_28_4_6"/>
<protein>
    <recommendedName>
        <fullName evidence="2">diguanylate cyclase</fullName>
        <ecNumber evidence="2">2.7.7.65</ecNumber>
    </recommendedName>
</protein>
<dbReference type="Pfam" id="PF00990">
    <property type="entry name" value="GGDEF"/>
    <property type="match status" value="1"/>
</dbReference>
<dbReference type="GO" id="GO:0052621">
    <property type="term" value="F:diguanylate cyclase activity"/>
    <property type="evidence" value="ECO:0007669"/>
    <property type="project" value="UniProtKB-EC"/>
</dbReference>
<proteinExistence type="predicted"/>
<dbReference type="eggNOG" id="COG3292">
    <property type="taxonomic scope" value="Bacteria"/>
</dbReference>
<feature type="domain" description="GGDEF" evidence="5">
    <location>
        <begin position="813"/>
        <end position="944"/>
    </location>
</feature>
<dbReference type="AlphaFoldDB" id="G4QLV8"/>
<dbReference type="EMBL" id="CP003060">
    <property type="protein sequence ID" value="AEP30448.1"/>
    <property type="molecule type" value="Genomic_DNA"/>
</dbReference>